<feature type="transmembrane region" description="Helical" evidence="8">
    <location>
        <begin position="336"/>
        <end position="357"/>
    </location>
</feature>
<evidence type="ECO:0000313" key="10">
    <source>
        <dbReference type="Proteomes" id="UP001642540"/>
    </source>
</evidence>
<feature type="transmembrane region" description="Helical" evidence="8">
    <location>
        <begin position="183"/>
        <end position="202"/>
    </location>
</feature>
<evidence type="ECO:0000256" key="7">
    <source>
        <dbReference type="ARBA" id="ARBA00023224"/>
    </source>
</evidence>
<evidence type="ECO:0000256" key="5">
    <source>
        <dbReference type="ARBA" id="ARBA00023136"/>
    </source>
</evidence>
<feature type="transmembrane region" description="Helical" evidence="8">
    <location>
        <begin position="222"/>
        <end position="239"/>
    </location>
</feature>
<keyword evidence="3 8" id="KW-0812">Transmembrane</keyword>
<evidence type="ECO:0000256" key="8">
    <source>
        <dbReference type="SAM" id="Phobius"/>
    </source>
</evidence>
<comment type="caution">
    <text evidence="9">The sequence shown here is derived from an EMBL/GenBank/DDBJ whole genome shotgun (WGS) entry which is preliminary data.</text>
</comment>
<keyword evidence="7" id="KW-0807">Transducer</keyword>
<reference evidence="9 10" key="1">
    <citation type="submission" date="2024-08" db="EMBL/GenBank/DDBJ databases">
        <authorList>
            <person name="Cucini C."/>
            <person name="Frati F."/>
        </authorList>
    </citation>
    <scope>NUCLEOTIDE SEQUENCE [LARGE SCALE GENOMIC DNA]</scope>
</reference>
<proteinExistence type="predicted"/>
<dbReference type="EMBL" id="CAXLJM020000057">
    <property type="protein sequence ID" value="CAL8118182.1"/>
    <property type="molecule type" value="Genomic_DNA"/>
</dbReference>
<evidence type="ECO:0000313" key="9">
    <source>
        <dbReference type="EMBL" id="CAL8118182.1"/>
    </source>
</evidence>
<organism evidence="9 10">
    <name type="scientific">Orchesella dallaii</name>
    <dbReference type="NCBI Taxonomy" id="48710"/>
    <lineage>
        <taxon>Eukaryota</taxon>
        <taxon>Metazoa</taxon>
        <taxon>Ecdysozoa</taxon>
        <taxon>Arthropoda</taxon>
        <taxon>Hexapoda</taxon>
        <taxon>Collembola</taxon>
        <taxon>Entomobryomorpha</taxon>
        <taxon>Entomobryoidea</taxon>
        <taxon>Orchesellidae</taxon>
        <taxon>Orchesellinae</taxon>
        <taxon>Orchesella</taxon>
    </lineage>
</organism>
<evidence type="ECO:0008006" key="11">
    <source>
        <dbReference type="Google" id="ProtNLM"/>
    </source>
</evidence>
<evidence type="ECO:0000256" key="3">
    <source>
        <dbReference type="ARBA" id="ARBA00022692"/>
    </source>
</evidence>
<keyword evidence="6" id="KW-0675">Receptor</keyword>
<keyword evidence="10" id="KW-1185">Reference proteome</keyword>
<sequence length="493" mass="56607">MNIPQRIFIVEPFVEEKRSKLPLDFIEYPIERSSECSIITKQLYDLTMISIRASQHSGLFLFAIDKKLNFTFSWFSFPGILAIIRLLIVSLMTVFYWTFKEVLDKYYAKDLENEATLGVTELVLSGTIISSDAIGMILFLMNRKQIEDFLNRFLQSVIHFADELKNPDWISDWFRQASKRARWLVNGINFSAIFAISVNLYQEFFKIILFLVGKEEMGWFDLTLPLFSFLWFIILFRRLHFRIVLMTMIDTLQFGFLTVKEHVKELANEKIKAVGDVRISNAFGKIGSATREGLNGNVGNDITVIDYVRQVKLTKILEMYRRMESLLGDFNELYKYHMLIGIGSVLTVMLMALFHFLVKVNGEIDRDTLVFAIDAGLHIWVLCSLGTAATEMATEADACIIALREVPLGTIDLELKRRAKDCTLLLKEIPLKNLSRKDFVPSIGILMQFNKMLMDPLAIIPGLFFHVNRKTLTAISGAVTTYLVVLVQFLSDE</sequence>
<dbReference type="Pfam" id="PF08395">
    <property type="entry name" value="7tm_7"/>
    <property type="match status" value="2"/>
</dbReference>
<keyword evidence="4 8" id="KW-1133">Transmembrane helix</keyword>
<comment type="subcellular location">
    <subcellularLocation>
        <location evidence="1">Cell membrane</location>
        <topology evidence="1">Multi-pass membrane protein</topology>
    </subcellularLocation>
</comment>
<name>A0ABP1R341_9HEXA</name>
<keyword evidence="5 8" id="KW-0472">Membrane</keyword>
<feature type="transmembrane region" description="Helical" evidence="8">
    <location>
        <begin position="74"/>
        <end position="99"/>
    </location>
</feature>
<dbReference type="PANTHER" id="PTHR21143:SF104">
    <property type="entry name" value="GUSTATORY RECEPTOR 8A-RELATED"/>
    <property type="match status" value="1"/>
</dbReference>
<feature type="transmembrane region" description="Helical" evidence="8">
    <location>
        <begin position="472"/>
        <end position="491"/>
    </location>
</feature>
<evidence type="ECO:0000256" key="2">
    <source>
        <dbReference type="ARBA" id="ARBA00022475"/>
    </source>
</evidence>
<gene>
    <name evidence="9" type="ORF">ODALV1_LOCUS18018</name>
</gene>
<dbReference type="Proteomes" id="UP001642540">
    <property type="component" value="Unassembled WGS sequence"/>
</dbReference>
<evidence type="ECO:0000256" key="4">
    <source>
        <dbReference type="ARBA" id="ARBA00022989"/>
    </source>
</evidence>
<keyword evidence="2" id="KW-1003">Cell membrane</keyword>
<dbReference type="PANTHER" id="PTHR21143">
    <property type="entry name" value="INVERTEBRATE GUSTATORY RECEPTOR"/>
    <property type="match status" value="1"/>
</dbReference>
<dbReference type="InterPro" id="IPR013604">
    <property type="entry name" value="7TM_chemorcpt"/>
</dbReference>
<protein>
    <recommendedName>
        <fullName evidence="11">Gustatory receptor</fullName>
    </recommendedName>
</protein>
<accession>A0ABP1R341</accession>
<feature type="transmembrane region" description="Helical" evidence="8">
    <location>
        <begin position="119"/>
        <end position="141"/>
    </location>
</feature>
<evidence type="ECO:0000256" key="6">
    <source>
        <dbReference type="ARBA" id="ARBA00023170"/>
    </source>
</evidence>
<feature type="transmembrane region" description="Helical" evidence="8">
    <location>
        <begin position="369"/>
        <end position="388"/>
    </location>
</feature>
<evidence type="ECO:0000256" key="1">
    <source>
        <dbReference type="ARBA" id="ARBA00004651"/>
    </source>
</evidence>